<dbReference type="Proteomes" id="UP000236732">
    <property type="component" value="Unassembled WGS sequence"/>
</dbReference>
<dbReference type="EMBL" id="FNVT01000014">
    <property type="protein sequence ID" value="SEG99821.1"/>
    <property type="molecule type" value="Genomic_DNA"/>
</dbReference>
<organism evidence="4 5">
    <name type="scientific">Nonomuraea solani</name>
    <dbReference type="NCBI Taxonomy" id="1144553"/>
    <lineage>
        <taxon>Bacteria</taxon>
        <taxon>Bacillati</taxon>
        <taxon>Actinomycetota</taxon>
        <taxon>Actinomycetes</taxon>
        <taxon>Streptosporangiales</taxon>
        <taxon>Streptosporangiaceae</taxon>
        <taxon>Nonomuraea</taxon>
    </lineage>
</organism>
<dbReference type="Pfam" id="PF13649">
    <property type="entry name" value="Methyltransf_25"/>
    <property type="match status" value="1"/>
</dbReference>
<sequence length="88" mass="9063">MFTQLAALTGARPGDRVLDVGCGTGYLTRRLAPLVAPGGEIIGVDPAPQMIGYARRHAPPNCSYRVGEGQALDLPDESCDAVVAGDPG</sequence>
<evidence type="ECO:0000256" key="1">
    <source>
        <dbReference type="ARBA" id="ARBA00022603"/>
    </source>
</evidence>
<keyword evidence="2 4" id="KW-0808">Transferase</keyword>
<evidence type="ECO:0000259" key="3">
    <source>
        <dbReference type="Pfam" id="PF13649"/>
    </source>
</evidence>
<dbReference type="PANTHER" id="PTHR43861:SF1">
    <property type="entry name" value="TRANS-ACONITATE 2-METHYLTRANSFERASE"/>
    <property type="match status" value="1"/>
</dbReference>
<gene>
    <name evidence="4" type="ORF">SAMN05444920_11497</name>
</gene>
<dbReference type="AlphaFoldDB" id="A0A1H6ERV2"/>
<dbReference type="CDD" id="cd02440">
    <property type="entry name" value="AdoMet_MTases"/>
    <property type="match status" value="1"/>
</dbReference>
<dbReference type="InterPro" id="IPR041698">
    <property type="entry name" value="Methyltransf_25"/>
</dbReference>
<dbReference type="Gene3D" id="3.40.50.150">
    <property type="entry name" value="Vaccinia Virus protein VP39"/>
    <property type="match status" value="1"/>
</dbReference>
<evidence type="ECO:0000313" key="4">
    <source>
        <dbReference type="EMBL" id="SEG99821.1"/>
    </source>
</evidence>
<dbReference type="GO" id="GO:0032259">
    <property type="term" value="P:methylation"/>
    <property type="evidence" value="ECO:0007669"/>
    <property type="project" value="UniProtKB-KW"/>
</dbReference>
<dbReference type="InterPro" id="IPR029063">
    <property type="entry name" value="SAM-dependent_MTases_sf"/>
</dbReference>
<keyword evidence="1 4" id="KW-0489">Methyltransferase</keyword>
<evidence type="ECO:0000313" key="5">
    <source>
        <dbReference type="Proteomes" id="UP000236732"/>
    </source>
</evidence>
<dbReference type="PANTHER" id="PTHR43861">
    <property type="entry name" value="TRANS-ACONITATE 2-METHYLTRANSFERASE-RELATED"/>
    <property type="match status" value="1"/>
</dbReference>
<reference evidence="4 5" key="1">
    <citation type="submission" date="2016-10" db="EMBL/GenBank/DDBJ databases">
        <authorList>
            <person name="de Groot N.N."/>
        </authorList>
    </citation>
    <scope>NUCLEOTIDE SEQUENCE [LARGE SCALE GENOMIC DNA]</scope>
    <source>
        <strain evidence="4 5">CGMCC 4.7037</strain>
    </source>
</reference>
<evidence type="ECO:0000256" key="2">
    <source>
        <dbReference type="ARBA" id="ARBA00022679"/>
    </source>
</evidence>
<dbReference type="SUPFAM" id="SSF53335">
    <property type="entry name" value="S-adenosyl-L-methionine-dependent methyltransferases"/>
    <property type="match status" value="1"/>
</dbReference>
<name>A0A1H6ERV2_9ACTN</name>
<protein>
    <submittedName>
        <fullName evidence="4">Methyltransferase domain-containing protein</fullName>
    </submittedName>
</protein>
<dbReference type="RefSeq" id="WP_200824509.1">
    <property type="nucleotide sequence ID" value="NZ_FNVT01000014.1"/>
</dbReference>
<keyword evidence="5" id="KW-1185">Reference proteome</keyword>
<accession>A0A1H6ERV2</accession>
<proteinExistence type="predicted"/>
<dbReference type="GO" id="GO:0008168">
    <property type="term" value="F:methyltransferase activity"/>
    <property type="evidence" value="ECO:0007669"/>
    <property type="project" value="UniProtKB-KW"/>
</dbReference>
<feature type="domain" description="Methyltransferase" evidence="3">
    <location>
        <begin position="17"/>
        <end position="84"/>
    </location>
</feature>